<protein>
    <recommendedName>
        <fullName evidence="2">site-specific DNA-methyltransferase (adenine-specific)</fullName>
        <ecNumber evidence="2">2.1.1.72</ecNumber>
    </recommendedName>
</protein>
<evidence type="ECO:0000256" key="4">
    <source>
        <dbReference type="ARBA" id="ARBA00022679"/>
    </source>
</evidence>
<evidence type="ECO:0000256" key="2">
    <source>
        <dbReference type="ARBA" id="ARBA00011900"/>
    </source>
</evidence>
<dbReference type="InterPro" id="IPR002052">
    <property type="entry name" value="DNA_methylase_N6_adenine_CS"/>
</dbReference>
<accession>A0ABY2JET9</accession>
<keyword evidence="5" id="KW-0949">S-adenosyl-L-methionine</keyword>
<dbReference type="PANTHER" id="PTHR42998:SF1">
    <property type="entry name" value="TYPE I RESTRICTION ENZYME HINDI METHYLASE SUBUNIT"/>
    <property type="match status" value="1"/>
</dbReference>
<organism evidence="10 11">
    <name type="scientific">Cryobacterium sandaracinum</name>
    <dbReference type="NCBI Taxonomy" id="1259247"/>
    <lineage>
        <taxon>Bacteria</taxon>
        <taxon>Bacillati</taxon>
        <taxon>Actinomycetota</taxon>
        <taxon>Actinomycetes</taxon>
        <taxon>Micrococcales</taxon>
        <taxon>Microbacteriaceae</taxon>
        <taxon>Cryobacterium</taxon>
    </lineage>
</organism>
<dbReference type="GO" id="GO:0032259">
    <property type="term" value="P:methylation"/>
    <property type="evidence" value="ECO:0007669"/>
    <property type="project" value="UniProtKB-KW"/>
</dbReference>
<reference evidence="10 11" key="1">
    <citation type="submission" date="2019-03" db="EMBL/GenBank/DDBJ databases">
        <title>Genomics of glacier-inhabiting Cryobacterium strains.</title>
        <authorList>
            <person name="Liu Q."/>
            <person name="Xin Y.-H."/>
        </authorList>
    </citation>
    <scope>NUCLEOTIDE SEQUENCE [LARGE SCALE GENOMIC DNA]</scope>
    <source>
        <strain evidence="10 11">TMT2-16</strain>
    </source>
</reference>
<dbReference type="Proteomes" id="UP000297851">
    <property type="component" value="Unassembled WGS sequence"/>
</dbReference>
<name>A0ABY2JET9_9MICO</name>
<dbReference type="Gene3D" id="3.40.50.150">
    <property type="entry name" value="Vaccinia Virus protein VP39"/>
    <property type="match status" value="1"/>
</dbReference>
<comment type="catalytic activity">
    <reaction evidence="7">
        <text>a 2'-deoxyadenosine in DNA + S-adenosyl-L-methionine = an N(6)-methyl-2'-deoxyadenosine in DNA + S-adenosyl-L-homocysteine + H(+)</text>
        <dbReference type="Rhea" id="RHEA:15197"/>
        <dbReference type="Rhea" id="RHEA-COMP:12418"/>
        <dbReference type="Rhea" id="RHEA-COMP:12419"/>
        <dbReference type="ChEBI" id="CHEBI:15378"/>
        <dbReference type="ChEBI" id="CHEBI:57856"/>
        <dbReference type="ChEBI" id="CHEBI:59789"/>
        <dbReference type="ChEBI" id="CHEBI:90615"/>
        <dbReference type="ChEBI" id="CHEBI:90616"/>
        <dbReference type="EC" id="2.1.1.72"/>
    </reaction>
</comment>
<dbReference type="Pfam" id="PF12161">
    <property type="entry name" value="HsdM_N"/>
    <property type="match status" value="1"/>
</dbReference>
<dbReference type="InterPro" id="IPR052916">
    <property type="entry name" value="Type-I_RE_MTase_Subunit"/>
</dbReference>
<keyword evidence="6" id="KW-0680">Restriction system</keyword>
<dbReference type="PANTHER" id="PTHR42998">
    <property type="entry name" value="TYPE I RESTRICTION ENZYME HINDVIIP M PROTEIN-RELATED"/>
    <property type="match status" value="1"/>
</dbReference>
<sequence>MAPKIKVAALPSTMKELKDTLWKAADKLRGSMDASQYKDVILGLVFLKYVSDAFDELREQIRTELEADGLNEDQIGQLIDDVDEYTGRGVFWVGARARWTYLAENAKGLPAIAGEAPKSIGLLIDEAMDLLSADNAALAGSLPRIYNRDGVDQRRLGELLDLLNSARFTGHGATKARDILGEVYEYFLEKFAAAEGKRGGEFYTPAGVVRVLVEVLEPTHGRVYDPCCGSGGMFVQTEKFLESHHKEGSNISVYGQEMNERTWRMAKMNLAIHGLNGNLASRWGDTFARDQHPELQADYVLANPPFNIKDWARSESDPRWKYGVPPAGNANYAWIQHIISKLAPGGSAGVVMANGSMTSNSGGEGEIRAQLVEADLVSCMIALPTQLFRSTGIPVCTWFFAKDKTAGENGSIDRTGQVLFIDARNLGYMVDRAERALSDEDIAKIAGTYHAWRGTKSATDAALIYEDEPGFSYSASLTEVKTGDYALTPGRYVGAAKIEDDGEPIEQKIVRLGEELFTQFDESERLAAVVRAQLGRV</sequence>
<feature type="domain" description="N6 adenine-specific DNA methyltransferase N-terminal" evidence="9">
    <location>
        <begin position="17"/>
        <end position="160"/>
    </location>
</feature>
<dbReference type="EMBL" id="SOGO01000025">
    <property type="protein sequence ID" value="TFD02432.1"/>
    <property type="molecule type" value="Genomic_DNA"/>
</dbReference>
<evidence type="ECO:0000256" key="5">
    <source>
        <dbReference type="ARBA" id="ARBA00022691"/>
    </source>
</evidence>
<evidence type="ECO:0000256" key="7">
    <source>
        <dbReference type="ARBA" id="ARBA00047942"/>
    </source>
</evidence>
<dbReference type="InterPro" id="IPR038333">
    <property type="entry name" value="T1MK-like_N_sf"/>
</dbReference>
<dbReference type="SUPFAM" id="SSF53335">
    <property type="entry name" value="S-adenosyl-L-methionine-dependent methyltransferases"/>
    <property type="match status" value="1"/>
</dbReference>
<evidence type="ECO:0000256" key="6">
    <source>
        <dbReference type="ARBA" id="ARBA00022747"/>
    </source>
</evidence>
<dbReference type="InterPro" id="IPR029063">
    <property type="entry name" value="SAM-dependent_MTases_sf"/>
</dbReference>
<feature type="domain" description="DNA methylase adenine-specific" evidence="8">
    <location>
        <begin position="176"/>
        <end position="501"/>
    </location>
</feature>
<comment type="similarity">
    <text evidence="1">Belongs to the N(4)/N(6)-methyltransferase family.</text>
</comment>
<dbReference type="InterPro" id="IPR003356">
    <property type="entry name" value="DNA_methylase_A-5"/>
</dbReference>
<dbReference type="GO" id="GO:0008168">
    <property type="term" value="F:methyltransferase activity"/>
    <property type="evidence" value="ECO:0007669"/>
    <property type="project" value="UniProtKB-KW"/>
</dbReference>
<dbReference type="PROSITE" id="PS00092">
    <property type="entry name" value="N6_MTASE"/>
    <property type="match status" value="1"/>
</dbReference>
<evidence type="ECO:0000256" key="1">
    <source>
        <dbReference type="ARBA" id="ARBA00006594"/>
    </source>
</evidence>
<keyword evidence="3 10" id="KW-0489">Methyltransferase</keyword>
<dbReference type="InterPro" id="IPR022749">
    <property type="entry name" value="D12N6_MeTrfase_N"/>
</dbReference>
<dbReference type="PRINTS" id="PR00507">
    <property type="entry name" value="N12N6MTFRASE"/>
</dbReference>
<dbReference type="RefSeq" id="WP_134373736.1">
    <property type="nucleotide sequence ID" value="NZ_SOGO01000025.1"/>
</dbReference>
<evidence type="ECO:0000313" key="10">
    <source>
        <dbReference type="EMBL" id="TFD02432.1"/>
    </source>
</evidence>
<evidence type="ECO:0000259" key="9">
    <source>
        <dbReference type="Pfam" id="PF12161"/>
    </source>
</evidence>
<evidence type="ECO:0000259" key="8">
    <source>
        <dbReference type="Pfam" id="PF02384"/>
    </source>
</evidence>
<keyword evidence="4" id="KW-0808">Transferase</keyword>
<dbReference type="Pfam" id="PF02384">
    <property type="entry name" value="N6_Mtase"/>
    <property type="match status" value="1"/>
</dbReference>
<comment type="caution">
    <text evidence="10">The sequence shown here is derived from an EMBL/GenBank/DDBJ whole genome shotgun (WGS) entry which is preliminary data.</text>
</comment>
<evidence type="ECO:0000313" key="11">
    <source>
        <dbReference type="Proteomes" id="UP000297851"/>
    </source>
</evidence>
<dbReference type="EC" id="2.1.1.72" evidence="2"/>
<keyword evidence="11" id="KW-1185">Reference proteome</keyword>
<gene>
    <name evidence="10" type="ORF">E3T25_08930</name>
</gene>
<dbReference type="Gene3D" id="1.20.1260.30">
    <property type="match status" value="1"/>
</dbReference>
<evidence type="ECO:0000256" key="3">
    <source>
        <dbReference type="ARBA" id="ARBA00022603"/>
    </source>
</evidence>
<proteinExistence type="inferred from homology"/>